<evidence type="ECO:0000313" key="2">
    <source>
        <dbReference type="EMBL" id="MEM5289530.1"/>
    </source>
</evidence>
<dbReference type="InterPro" id="IPR011528">
    <property type="entry name" value="NERD"/>
</dbReference>
<dbReference type="EMBL" id="JAZHGC010000026">
    <property type="protein sequence ID" value="MEM5289530.1"/>
    <property type="molecule type" value="Genomic_DNA"/>
</dbReference>
<evidence type="ECO:0000313" key="3">
    <source>
        <dbReference type="Proteomes" id="UP001494588"/>
    </source>
</evidence>
<dbReference type="PROSITE" id="PS50965">
    <property type="entry name" value="NERD"/>
    <property type="match status" value="1"/>
</dbReference>
<organism evidence="2 3">
    <name type="scientific">Paraburkholderia sabiae</name>
    <dbReference type="NCBI Taxonomy" id="273251"/>
    <lineage>
        <taxon>Bacteria</taxon>
        <taxon>Pseudomonadati</taxon>
        <taxon>Pseudomonadota</taxon>
        <taxon>Betaproteobacteria</taxon>
        <taxon>Burkholderiales</taxon>
        <taxon>Burkholderiaceae</taxon>
        <taxon>Paraburkholderia</taxon>
    </lineage>
</organism>
<evidence type="ECO:0000259" key="1">
    <source>
        <dbReference type="PROSITE" id="PS50965"/>
    </source>
</evidence>
<feature type="domain" description="NERD" evidence="1">
    <location>
        <begin position="39"/>
        <end position="165"/>
    </location>
</feature>
<name>A0ABU9QJ72_9BURK</name>
<proteinExistence type="predicted"/>
<comment type="caution">
    <text evidence="2">The sequence shown here is derived from an EMBL/GenBank/DDBJ whole genome shotgun (WGS) entry which is preliminary data.</text>
</comment>
<gene>
    <name evidence="2" type="ORF">V4C55_27790</name>
</gene>
<dbReference type="Proteomes" id="UP001494588">
    <property type="component" value="Unassembled WGS sequence"/>
</dbReference>
<protein>
    <submittedName>
        <fullName evidence="2">Nuclease-related domain-containing protein</fullName>
    </submittedName>
</protein>
<accession>A0ABU9QJ72</accession>
<keyword evidence="3" id="KW-1185">Reference proteome</keyword>
<sequence length="225" mass="24702">MFLEIAFAIGVAYQLVRRFKKPTNVTRQGLKPLSRAEALGAQGEAAAHAKLKETLEWLCGSDYVLLGAPLIIEHAQGTAFPTAEIDHLAVTPFGIFVFETKNWSGRIAPSTAQGMLTRVGADLRAVDRRSPIAQNRTKIEFFRLNLPPVWPVTGAGLFTSPLATLDAALHSDLLTLADLPQWLRARREAFAGLRPVDVQKAMAAVTLLVRRSETDLRDHKALVSR</sequence>
<dbReference type="Pfam" id="PF08378">
    <property type="entry name" value="NERD"/>
    <property type="match status" value="1"/>
</dbReference>
<reference evidence="2 3" key="1">
    <citation type="submission" date="2024-01" db="EMBL/GenBank/DDBJ databases">
        <title>The diversity of rhizobia nodulating Mimosa spp. in eleven states of Brazil covering several biomes is determined by host plant, location, and edaphic factors.</title>
        <authorList>
            <person name="Rouws L."/>
            <person name="Barauna A."/>
            <person name="Beukes C."/>
            <person name="De Faria S.M."/>
            <person name="Gross E."/>
            <person name="Dos Reis Junior F.B."/>
            <person name="Simon M."/>
            <person name="Maluk M."/>
            <person name="Odee D.W."/>
            <person name="Kenicer G."/>
            <person name="Young J.P.W."/>
            <person name="Reis V.M."/>
            <person name="Zilli J."/>
            <person name="James E.K."/>
        </authorList>
    </citation>
    <scope>NUCLEOTIDE SEQUENCE [LARGE SCALE GENOMIC DNA]</scope>
    <source>
        <strain evidence="2 3">JPY77</strain>
    </source>
</reference>
<dbReference type="RefSeq" id="WP_201657605.1">
    <property type="nucleotide sequence ID" value="NZ_CAJHCS010000028.1"/>
</dbReference>